<proteinExistence type="predicted"/>
<feature type="region of interest" description="Disordered" evidence="1">
    <location>
        <begin position="1"/>
        <end position="102"/>
    </location>
</feature>
<protein>
    <submittedName>
        <fullName evidence="2">Uncharacterized protein</fullName>
    </submittedName>
</protein>
<gene>
    <name evidence="2" type="ORF">QJ522_02435</name>
</gene>
<keyword evidence="3" id="KW-1185">Reference proteome</keyword>
<feature type="compositionally biased region" description="Basic and acidic residues" evidence="1">
    <location>
        <begin position="51"/>
        <end position="62"/>
    </location>
</feature>
<dbReference type="Proteomes" id="UP001431776">
    <property type="component" value="Unassembled WGS sequence"/>
</dbReference>
<feature type="compositionally biased region" description="Low complexity" evidence="1">
    <location>
        <begin position="74"/>
        <end position="85"/>
    </location>
</feature>
<dbReference type="AlphaFoldDB" id="A0AAW6TWU1"/>
<evidence type="ECO:0000313" key="3">
    <source>
        <dbReference type="Proteomes" id="UP001431776"/>
    </source>
</evidence>
<reference evidence="2" key="1">
    <citation type="submission" date="2023-05" db="EMBL/GenBank/DDBJ databases">
        <title>Anaerotaeda fermentans gen. nov., sp. nov., a novel anaerobic planctomycete of the new family within the order Sedimentisphaerales isolated from Taman Peninsula, Russia.</title>
        <authorList>
            <person name="Khomyakova M.A."/>
            <person name="Merkel A.Y."/>
            <person name="Slobodkin A.I."/>
        </authorList>
    </citation>
    <scope>NUCLEOTIDE SEQUENCE</scope>
    <source>
        <strain evidence="2">M17dextr</strain>
    </source>
</reference>
<accession>A0AAW6TWU1</accession>
<comment type="caution">
    <text evidence="2">The sequence shown here is derived from an EMBL/GenBank/DDBJ whole genome shotgun (WGS) entry which is preliminary data.</text>
</comment>
<organism evidence="2 3">
    <name type="scientific">Anaerobaca lacustris</name>
    <dbReference type="NCBI Taxonomy" id="3044600"/>
    <lineage>
        <taxon>Bacteria</taxon>
        <taxon>Pseudomonadati</taxon>
        <taxon>Planctomycetota</taxon>
        <taxon>Phycisphaerae</taxon>
        <taxon>Sedimentisphaerales</taxon>
        <taxon>Anaerobacaceae</taxon>
        <taxon>Anaerobaca</taxon>
    </lineage>
</organism>
<name>A0AAW6TWU1_9BACT</name>
<sequence>MARTKGAKDKKPRKKPALSMTPNAIRKRQAAQRARADAEASGKPETPAPKPTDRKAEPRSVEEFNAAIDAELKQTQTSDSFSSQDRPADGADRVGTSQQAPAGPLADEALLTRSAWEGVCRVPFRTLGLVLCTLGVIDKDGQTAIGNLAKKRAPDLARPSYVIFDHYARRYASLNPDDPVSLAIVATGLVAADIAEELAEIIVVDRALVRRRREQQTERAAGTAANVEKHG</sequence>
<dbReference type="EMBL" id="JASCXX010000002">
    <property type="protein sequence ID" value="MDI6447888.1"/>
    <property type="molecule type" value="Genomic_DNA"/>
</dbReference>
<evidence type="ECO:0000313" key="2">
    <source>
        <dbReference type="EMBL" id="MDI6447888.1"/>
    </source>
</evidence>
<dbReference type="RefSeq" id="WP_349243299.1">
    <property type="nucleotide sequence ID" value="NZ_JASCXX010000002.1"/>
</dbReference>
<evidence type="ECO:0000256" key="1">
    <source>
        <dbReference type="SAM" id="MobiDB-lite"/>
    </source>
</evidence>